<evidence type="ECO:0000313" key="1">
    <source>
        <dbReference type="EMBL" id="BDR55446.1"/>
    </source>
</evidence>
<reference evidence="1 3" key="1">
    <citation type="journal article" date="2023" name="Microbiol. Spectr.">
        <title>Symbiosis of Carpenter Bees with Uncharacterized Lactic Acid Bacteria Showing NAD Auxotrophy.</title>
        <authorList>
            <person name="Kawasaki S."/>
            <person name="Ozawa K."/>
            <person name="Mori T."/>
            <person name="Yamamoto A."/>
            <person name="Ito M."/>
            <person name="Ohkuma M."/>
            <person name="Sakamoto M."/>
            <person name="Matsutani M."/>
        </authorList>
    </citation>
    <scope>NUCLEOTIDE SEQUENCE [LARGE SCALE GENOMIC DNA]</scope>
    <source>
        <strain evidence="1 3">KimC2</strain>
    </source>
</reference>
<gene>
    <name evidence="1" type="ORF">KIMC2_00080</name>
    <name evidence="2" type="ORF">KIMC2_20510</name>
</gene>
<dbReference type="KEGG" id="xak:KIMC2_00080"/>
<dbReference type="RefSeq" id="WP_317696622.1">
    <property type="nucleotide sequence ID" value="NZ_AP026801.1"/>
</dbReference>
<proteinExistence type="predicted"/>
<evidence type="ECO:0000313" key="2">
    <source>
        <dbReference type="EMBL" id="BDR57489.1"/>
    </source>
</evidence>
<keyword evidence="3" id="KW-1185">Reference proteome</keyword>
<dbReference type="EMBL" id="AP026801">
    <property type="protein sequence ID" value="BDR57489.1"/>
    <property type="molecule type" value="Genomic_DNA"/>
</dbReference>
<evidence type="ECO:0000313" key="3">
    <source>
        <dbReference type="Proteomes" id="UP001321804"/>
    </source>
</evidence>
<protein>
    <recommendedName>
        <fullName evidence="4">Transposase</fullName>
    </recommendedName>
</protein>
<dbReference type="AlphaFoldDB" id="A0AAU9CSW0"/>
<accession>A0AAU9CSW0</accession>
<name>A0AAU9CSW0_9LACO</name>
<sequence length="76" mass="8670">MLNHIEKMKLDYESGLETQWTMGRAEGKVEGRAEGKVQGKVEGKQEFARKLMNKGMSIQEISDLTDLSIEEIEKLK</sequence>
<organism evidence="1 3">
    <name type="scientific">Xylocopilactobacillus apis</name>
    <dbReference type="NCBI Taxonomy" id="2932183"/>
    <lineage>
        <taxon>Bacteria</taxon>
        <taxon>Bacillati</taxon>
        <taxon>Bacillota</taxon>
        <taxon>Bacilli</taxon>
        <taxon>Lactobacillales</taxon>
        <taxon>Lactobacillaceae</taxon>
        <taxon>Xylocopilactobacillus</taxon>
    </lineage>
</organism>
<dbReference type="EMBL" id="AP026801">
    <property type="protein sequence ID" value="BDR55446.1"/>
    <property type="molecule type" value="Genomic_DNA"/>
</dbReference>
<evidence type="ECO:0008006" key="4">
    <source>
        <dbReference type="Google" id="ProtNLM"/>
    </source>
</evidence>
<dbReference type="Proteomes" id="UP001321804">
    <property type="component" value="Chromosome"/>
</dbReference>
<dbReference type="KEGG" id="xak:KIMC2_20510"/>